<evidence type="ECO:0000256" key="2">
    <source>
        <dbReference type="ARBA" id="ARBA00022490"/>
    </source>
</evidence>
<dbReference type="EMBL" id="WHOB01000015">
    <property type="protein sequence ID" value="NOU77569.1"/>
    <property type="molecule type" value="Genomic_DNA"/>
</dbReference>
<keyword evidence="12" id="KW-1185">Reference proteome</keyword>
<organism evidence="11 12">
    <name type="scientific">Paenibacillus phytohabitans</name>
    <dbReference type="NCBI Taxonomy" id="2654978"/>
    <lineage>
        <taxon>Bacteria</taxon>
        <taxon>Bacillati</taxon>
        <taxon>Bacillota</taxon>
        <taxon>Bacilli</taxon>
        <taxon>Bacillales</taxon>
        <taxon>Paenibacillaceae</taxon>
        <taxon>Paenibacillus</taxon>
    </lineage>
</organism>
<gene>
    <name evidence="11" type="ORF">GC101_01620</name>
</gene>
<dbReference type="PROSITE" id="PS50110">
    <property type="entry name" value="RESPONSE_REGULATORY"/>
    <property type="match status" value="1"/>
</dbReference>
<reference evidence="11 12" key="1">
    <citation type="submission" date="2019-10" db="EMBL/GenBank/DDBJ databases">
        <title>Description of Paenibacillus terricola sp. nov.</title>
        <authorList>
            <person name="Carlier A."/>
            <person name="Qi S."/>
        </authorList>
    </citation>
    <scope>NUCLEOTIDE SEQUENCE [LARGE SCALE GENOMIC DNA]</scope>
    <source>
        <strain evidence="11 12">LMG 31459</strain>
    </source>
</reference>
<dbReference type="InterPro" id="IPR051552">
    <property type="entry name" value="HptR"/>
</dbReference>
<accession>A0ABX1YCP0</accession>
<keyword evidence="2" id="KW-0963">Cytoplasm</keyword>
<keyword evidence="7" id="KW-0804">Transcription</keyword>
<keyword evidence="4" id="KW-0902">Two-component regulatory system</keyword>
<dbReference type="SUPFAM" id="SSF52172">
    <property type="entry name" value="CheY-like"/>
    <property type="match status" value="1"/>
</dbReference>
<feature type="domain" description="HTH araC/xylS-type" evidence="9">
    <location>
        <begin position="409"/>
        <end position="507"/>
    </location>
</feature>
<dbReference type="SMART" id="SM00342">
    <property type="entry name" value="HTH_ARAC"/>
    <property type="match status" value="1"/>
</dbReference>
<evidence type="ECO:0000256" key="6">
    <source>
        <dbReference type="ARBA" id="ARBA00023125"/>
    </source>
</evidence>
<evidence type="ECO:0000313" key="12">
    <source>
        <dbReference type="Proteomes" id="UP000596857"/>
    </source>
</evidence>
<protein>
    <submittedName>
        <fullName evidence="11">Response regulator</fullName>
    </submittedName>
</protein>
<evidence type="ECO:0000256" key="5">
    <source>
        <dbReference type="ARBA" id="ARBA00023015"/>
    </source>
</evidence>
<comment type="caution">
    <text evidence="11">The sequence shown here is derived from an EMBL/GenBank/DDBJ whole genome shotgun (WGS) entry which is preliminary data.</text>
</comment>
<keyword evidence="3 8" id="KW-0597">Phosphoprotein</keyword>
<comment type="subcellular location">
    <subcellularLocation>
        <location evidence="1">Cytoplasm</location>
    </subcellularLocation>
</comment>
<dbReference type="RefSeq" id="WP_171715857.1">
    <property type="nucleotide sequence ID" value="NZ_WHOB01000015.1"/>
</dbReference>
<keyword evidence="5" id="KW-0805">Transcription regulation</keyword>
<dbReference type="CDD" id="cd17536">
    <property type="entry name" value="REC_YesN-like"/>
    <property type="match status" value="1"/>
</dbReference>
<dbReference type="Pfam" id="PF00072">
    <property type="entry name" value="Response_reg"/>
    <property type="match status" value="1"/>
</dbReference>
<feature type="modified residue" description="4-aspartylphosphate" evidence="8">
    <location>
        <position position="55"/>
    </location>
</feature>
<evidence type="ECO:0000256" key="8">
    <source>
        <dbReference type="PROSITE-ProRule" id="PRU00169"/>
    </source>
</evidence>
<dbReference type="InterPro" id="IPR009057">
    <property type="entry name" value="Homeodomain-like_sf"/>
</dbReference>
<evidence type="ECO:0000256" key="7">
    <source>
        <dbReference type="ARBA" id="ARBA00023163"/>
    </source>
</evidence>
<evidence type="ECO:0000259" key="10">
    <source>
        <dbReference type="PROSITE" id="PS50110"/>
    </source>
</evidence>
<proteinExistence type="predicted"/>
<dbReference type="SUPFAM" id="SSF46689">
    <property type="entry name" value="Homeodomain-like"/>
    <property type="match status" value="2"/>
</dbReference>
<dbReference type="Pfam" id="PF12833">
    <property type="entry name" value="HTH_18"/>
    <property type="match status" value="1"/>
</dbReference>
<feature type="domain" description="Response regulatory" evidence="10">
    <location>
        <begin position="3"/>
        <end position="120"/>
    </location>
</feature>
<dbReference type="SMART" id="SM00448">
    <property type="entry name" value="REC"/>
    <property type="match status" value="1"/>
</dbReference>
<evidence type="ECO:0000256" key="4">
    <source>
        <dbReference type="ARBA" id="ARBA00023012"/>
    </source>
</evidence>
<dbReference type="Proteomes" id="UP000596857">
    <property type="component" value="Unassembled WGS sequence"/>
</dbReference>
<evidence type="ECO:0000259" key="9">
    <source>
        <dbReference type="PROSITE" id="PS01124"/>
    </source>
</evidence>
<dbReference type="InterPro" id="IPR001789">
    <property type="entry name" value="Sig_transdc_resp-reg_receiver"/>
</dbReference>
<evidence type="ECO:0000256" key="1">
    <source>
        <dbReference type="ARBA" id="ARBA00004496"/>
    </source>
</evidence>
<dbReference type="Gene3D" id="3.40.50.2300">
    <property type="match status" value="1"/>
</dbReference>
<name>A0ABX1YCP0_9BACL</name>
<evidence type="ECO:0000313" key="11">
    <source>
        <dbReference type="EMBL" id="NOU77569.1"/>
    </source>
</evidence>
<keyword evidence="6" id="KW-0238">DNA-binding</keyword>
<sequence>MINILVVDDQKQIRDGLQAMLRQFPLQLDHIYSAVSGIEALDLLRQHSIQLVITDIRMPDMDGLELMAQTKEERIKVDYLIISGYSDFAYAQKAIELGAKGYLLKPVKREDLQSSVEHAWQEIQTRMSLSRNLEQLSRRAMETDRKELRMYMQGAAGDETWIDATEQQSAELWSSYRLCLLREELWINQPGASSSHSIESIAYRVYGRQGCICLQHRPHLILAVNAAVDPGVFPAALQAEQMEAITAMTSPQQGLKELPGSYTLVLELYRHSFLFPDKRCLLPAHIERLEQQWELPYEELYALFQLTGTKNSGRITQGISSLFHKDVLQRYHIRYTQQLCRAVVQMMEEYERVIRPYMGEEALDLDSLRNLFDYPSIRDYIQALQQQLLRLNQFYYEYKCSYRNSQDLNEAIRFIHENYHKPLDLAMVSNHVSLNYAYFSNQFKKNIGKGFAEYLRDVRLDKARRLLAETDHKIVEIASMVGYESYKSFTRAFRDVMHMQPTEYRQLIRRKLEREEDYRDSGLQIEQDSTK</sequence>
<dbReference type="InterPro" id="IPR018060">
    <property type="entry name" value="HTH_AraC"/>
</dbReference>
<dbReference type="InterPro" id="IPR011006">
    <property type="entry name" value="CheY-like_superfamily"/>
</dbReference>
<dbReference type="PANTHER" id="PTHR42713:SF3">
    <property type="entry name" value="TRANSCRIPTIONAL REGULATORY PROTEIN HPTR"/>
    <property type="match status" value="1"/>
</dbReference>
<dbReference type="Gene3D" id="1.10.10.60">
    <property type="entry name" value="Homeodomain-like"/>
    <property type="match status" value="2"/>
</dbReference>
<evidence type="ECO:0000256" key="3">
    <source>
        <dbReference type="ARBA" id="ARBA00022553"/>
    </source>
</evidence>
<dbReference type="PANTHER" id="PTHR42713">
    <property type="entry name" value="HISTIDINE KINASE-RELATED"/>
    <property type="match status" value="1"/>
</dbReference>
<dbReference type="PROSITE" id="PS01124">
    <property type="entry name" value="HTH_ARAC_FAMILY_2"/>
    <property type="match status" value="1"/>
</dbReference>